<reference evidence="17 18" key="1">
    <citation type="journal article" date="2018" name="New Phytol.">
        <title>Comparative genomics and transcriptomics depict ericoid mycorrhizal fungi as versatile saprotrophs and plant mutualists.</title>
        <authorList>
            <person name="Martino E."/>
            <person name="Morin E."/>
            <person name="Grelet G.A."/>
            <person name="Kuo A."/>
            <person name="Kohler A."/>
            <person name="Daghino S."/>
            <person name="Barry K.W."/>
            <person name="Cichocki N."/>
            <person name="Clum A."/>
            <person name="Dockter R.B."/>
            <person name="Hainaut M."/>
            <person name="Kuo R.C."/>
            <person name="LaButti K."/>
            <person name="Lindahl B.D."/>
            <person name="Lindquist E.A."/>
            <person name="Lipzen A."/>
            <person name="Khouja H.R."/>
            <person name="Magnuson J."/>
            <person name="Murat C."/>
            <person name="Ohm R.A."/>
            <person name="Singer S.W."/>
            <person name="Spatafora J.W."/>
            <person name="Wang M."/>
            <person name="Veneault-Fourrey C."/>
            <person name="Henrissat B."/>
            <person name="Grigoriev I.V."/>
            <person name="Martin F.M."/>
            <person name="Perotto S."/>
        </authorList>
    </citation>
    <scope>NUCLEOTIDE SEQUENCE [LARGE SCALE GENOMIC DNA]</scope>
    <source>
        <strain evidence="17 18">ATCC 22711</strain>
    </source>
</reference>
<dbReference type="GO" id="GO:0005886">
    <property type="term" value="C:plasma membrane"/>
    <property type="evidence" value="ECO:0007669"/>
    <property type="project" value="UniProtKB-SubCell"/>
</dbReference>
<dbReference type="FunFam" id="3.40.50.300:FF:000054">
    <property type="entry name" value="ABC multidrug transporter atrF"/>
    <property type="match status" value="1"/>
</dbReference>
<keyword evidence="11" id="KW-0325">Glycoprotein</keyword>
<evidence type="ECO:0000256" key="7">
    <source>
        <dbReference type="ARBA" id="ARBA00022741"/>
    </source>
</evidence>
<feature type="transmembrane region" description="Helical" evidence="15">
    <location>
        <begin position="1365"/>
        <end position="1386"/>
    </location>
</feature>
<feature type="compositionally biased region" description="Basic and acidic residues" evidence="14">
    <location>
        <begin position="14"/>
        <end position="41"/>
    </location>
</feature>
<dbReference type="Pfam" id="PF00005">
    <property type="entry name" value="ABC_tran"/>
    <property type="match status" value="2"/>
</dbReference>
<proteinExistence type="inferred from homology"/>
<feature type="domain" description="ABC transporter" evidence="16">
    <location>
        <begin position="893"/>
        <end position="1131"/>
    </location>
</feature>
<evidence type="ECO:0000256" key="12">
    <source>
        <dbReference type="ARBA" id="ARBA00047823"/>
    </source>
</evidence>
<dbReference type="GO" id="GO:0005524">
    <property type="term" value="F:ATP binding"/>
    <property type="evidence" value="ECO:0007669"/>
    <property type="project" value="UniProtKB-KW"/>
</dbReference>
<dbReference type="FunFam" id="3.40.50.300:FF:001650">
    <property type="entry name" value="ABC drug exporter AtrF"/>
    <property type="match status" value="1"/>
</dbReference>
<gene>
    <name evidence="17" type="ORF">M430DRAFT_100196</name>
</gene>
<feature type="region of interest" description="Disordered" evidence="14">
    <location>
        <begin position="1"/>
        <end position="69"/>
    </location>
</feature>
<dbReference type="CDD" id="cd03232">
    <property type="entry name" value="ABCG_PDR_domain2"/>
    <property type="match status" value="1"/>
</dbReference>
<dbReference type="CDD" id="cd03233">
    <property type="entry name" value="ABCG_PDR_domain1"/>
    <property type="match status" value="1"/>
</dbReference>
<feature type="transmembrane region" description="Helical" evidence="15">
    <location>
        <begin position="559"/>
        <end position="577"/>
    </location>
</feature>
<dbReference type="InterPro" id="IPR003439">
    <property type="entry name" value="ABC_transporter-like_ATP-bd"/>
</dbReference>
<keyword evidence="4" id="KW-1003">Cell membrane</keyword>
<comment type="subcellular location">
    <subcellularLocation>
        <location evidence="1">Cell membrane</location>
        <topology evidence="1">Multi-pass membrane protein</topology>
    </subcellularLocation>
</comment>
<dbReference type="InterPro" id="IPR003593">
    <property type="entry name" value="AAA+_ATPase"/>
</dbReference>
<evidence type="ECO:0000256" key="8">
    <source>
        <dbReference type="ARBA" id="ARBA00022840"/>
    </source>
</evidence>
<keyword evidence="8" id="KW-0067">ATP-binding</keyword>
<dbReference type="InterPro" id="IPR027417">
    <property type="entry name" value="P-loop_NTPase"/>
</dbReference>
<comment type="catalytic activity">
    <reaction evidence="12">
        <text>voriconazole(in) + ATP + H2O = voriconazole(out) + ADP + phosphate + H(+)</text>
        <dbReference type="Rhea" id="RHEA:61912"/>
        <dbReference type="ChEBI" id="CHEBI:10023"/>
        <dbReference type="ChEBI" id="CHEBI:15377"/>
        <dbReference type="ChEBI" id="CHEBI:15378"/>
        <dbReference type="ChEBI" id="CHEBI:30616"/>
        <dbReference type="ChEBI" id="CHEBI:43474"/>
        <dbReference type="ChEBI" id="CHEBI:456216"/>
    </reaction>
    <physiologicalReaction direction="left-to-right" evidence="12">
        <dbReference type="Rhea" id="RHEA:61913"/>
    </physiologicalReaction>
</comment>
<evidence type="ECO:0000313" key="18">
    <source>
        <dbReference type="Proteomes" id="UP000241818"/>
    </source>
</evidence>
<dbReference type="RefSeq" id="XP_024721541.1">
    <property type="nucleotide sequence ID" value="XM_024860615.1"/>
</dbReference>
<dbReference type="Pfam" id="PF06422">
    <property type="entry name" value="PDR_CDR"/>
    <property type="match status" value="1"/>
</dbReference>
<feature type="transmembrane region" description="Helical" evidence="15">
    <location>
        <begin position="666"/>
        <end position="684"/>
    </location>
</feature>
<dbReference type="SUPFAM" id="SSF52540">
    <property type="entry name" value="P-loop containing nucleoside triphosphate hydrolases"/>
    <property type="match status" value="2"/>
</dbReference>
<dbReference type="InterPro" id="IPR034001">
    <property type="entry name" value="ABCG_PDR_1"/>
</dbReference>
<evidence type="ECO:0000313" key="17">
    <source>
        <dbReference type="EMBL" id="PSS20271.1"/>
    </source>
</evidence>
<feature type="transmembrane region" description="Helical" evidence="15">
    <location>
        <begin position="1338"/>
        <end position="1358"/>
    </location>
</feature>
<dbReference type="Pfam" id="PF14510">
    <property type="entry name" value="ABC_trans_N"/>
    <property type="match status" value="1"/>
</dbReference>
<dbReference type="GeneID" id="36568696"/>
<feature type="transmembrane region" description="Helical" evidence="15">
    <location>
        <begin position="808"/>
        <end position="829"/>
    </location>
</feature>
<keyword evidence="6" id="KW-0677">Repeat</keyword>
<sequence>MFPSQNNRMFAESAEGRTRNEGPRIPLHHVDETGERPHEPEEASQAQSTGADVSRDGAWGERDIGRPVNLEEAMQDFEELRHQLTELSKTRTQRTEDRRRRASFGLRKTSTGASRRTAQDVEAQGEEKGDGDGFELGEFLKDGHLEKRTSAGSAKKIGVVYKNLTVEGVGSTATFVKTLPSAIIGTFGPDLYKILTKYIPFLPKPGSHGAKRVLIHDFTGVVRDGEMLMVLGRPGSGCSTFLKAIANKRESFASVTGEVLYGGIPAKEQKKKFRGEVNYNEEDDQHFPTLTVGQTLQFSLLNKTKKHEKGEIPIIISALLKVFGISHTLHTLVGDAYVRGVSGGERKRVSIAETLATKSSVAAWDNSTRGLDASTALDYAKSLRIMTDISNRTTFVTLYQAGEGIYELMDKVLVIDEGRMVFAGRANEAKRYFQDLGYYCPDRQTTPDFLTACTDPTERRFRKDFDGPIPKGPVELEKAFRESDAYKKVLKDVEDYERALKESDYADARQFKESVQETKSKTVSKNSSYTVSFVRQVLACTRREFWLTWGDKPTLYTKFFIIISNSLIVGSLFFGQSTNTGGAFSRGGSLFFSILFLGWLQLSELMKAISGRAIIARHKDYAFYRPSAVVIGRVLQDIPMIFIQVIPFSIVMYFLAELDVDASKFWIYFLFIYLTTLCITSLYRMFAALSPAIDDAVRFSGIALNLLIIYTGYVIPKPQLISDYIWFGWIYYINPLSYSFEAVVTSEFYNKDMACAPAEIVPNGPGYGNSAYQGCAFPGAELGSLSVPGARYLETSFNYTRSHLWRNFGVLIAWTVLYILVTAIATELFDFTSGGGGALEFKRSKAAKRALKSAAAPTDIESGDRKPSLPSSGTLDGGEDDAMQQISGSESVFTWENIEYTVPYMGGERKLLNKVNGYAKPGVMVALMGASGAGKTTLLNTLSQRQKTGVVTGDMLVDGRPLGTEFQRGTGFCEQMDLHDGTATVREALEFSAILRQESNISRADKIAYVDKIIDLLELGPIQDALVRCLGVEQRKRVTIGVELAAKPSLLLFLDEPTSGLDSQSAYSIVRFLKKLASAGQAIVCTIHQPSSILIQEFDMILALNPGGNTFYFGPVGENGSAVVKYFADRGVHCPPEKNVAEFILETAAKSNKQKDGKQLNWNEEWLNSENSKQILEEIQRIKTERGKIPPPPATSQSEFASPTWLQITELTKRLFIQYWRDPSYLYGKLFVSVIIGIFNGFTFWQMGYSVTDMQDRMFTLYIILLIPPTVVNAVVPKFYQNRALWEARELPSRIYGWVAFCTAQIVAEIPIAVVSATIYWAAWYWPTGLPGGTSTSGYVYLMTLLFFFFQASWGQWICAFAPSFMVISNVLPFFFVMFSLFNGVVRPYDQLSVFWRYWVYYLNPSTYWIGGVLAATLNHTPVRCSPQEAAYFNPPPGSTCSAYAQDFVNRAGGYLTNPDATSNCGYCQYSNGVDYMRTLNILPKDKWGYFGIFLGFCVSNWVLVYFFIYTVRIRGWTFGFGPLFGLMGKVGGALQKPFKKVGKKVAKKNN</sequence>
<dbReference type="GO" id="GO:0016887">
    <property type="term" value="F:ATP hydrolysis activity"/>
    <property type="evidence" value="ECO:0007669"/>
    <property type="project" value="InterPro"/>
</dbReference>
<feature type="transmembrane region" description="Helical" evidence="15">
    <location>
        <begin position="1259"/>
        <end position="1276"/>
    </location>
</feature>
<organism evidence="17 18">
    <name type="scientific">Amorphotheca resinae ATCC 22711</name>
    <dbReference type="NCBI Taxonomy" id="857342"/>
    <lineage>
        <taxon>Eukaryota</taxon>
        <taxon>Fungi</taxon>
        <taxon>Dikarya</taxon>
        <taxon>Ascomycota</taxon>
        <taxon>Pezizomycotina</taxon>
        <taxon>Leotiomycetes</taxon>
        <taxon>Helotiales</taxon>
        <taxon>Amorphothecaceae</taxon>
        <taxon>Amorphotheca</taxon>
    </lineage>
</organism>
<evidence type="ECO:0000256" key="4">
    <source>
        <dbReference type="ARBA" id="ARBA00022475"/>
    </source>
</evidence>
<dbReference type="InterPro" id="IPR010929">
    <property type="entry name" value="PDR_CDR_ABC"/>
</dbReference>
<dbReference type="InterPro" id="IPR029481">
    <property type="entry name" value="ABC_trans_N"/>
</dbReference>
<feature type="transmembrane region" description="Helical" evidence="15">
    <location>
        <begin position="634"/>
        <end position="654"/>
    </location>
</feature>
<feature type="transmembrane region" description="Helical" evidence="15">
    <location>
        <begin position="1516"/>
        <end position="1535"/>
    </location>
</feature>
<name>A0A2T3B3R9_AMORE</name>
<feature type="region of interest" description="Disordered" evidence="14">
    <location>
        <begin position="853"/>
        <end position="881"/>
    </location>
</feature>
<dbReference type="EMBL" id="KZ679010">
    <property type="protein sequence ID" value="PSS20271.1"/>
    <property type="molecule type" value="Genomic_DNA"/>
</dbReference>
<feature type="transmembrane region" description="Helical" evidence="15">
    <location>
        <begin position="1296"/>
        <end position="1326"/>
    </location>
</feature>
<evidence type="ECO:0000256" key="10">
    <source>
        <dbReference type="ARBA" id="ARBA00023136"/>
    </source>
</evidence>
<dbReference type="Pfam" id="PF01061">
    <property type="entry name" value="ABC2_membrane"/>
    <property type="match status" value="2"/>
</dbReference>
<evidence type="ECO:0000256" key="13">
    <source>
        <dbReference type="ARBA" id="ARBA00069001"/>
    </source>
</evidence>
<feature type="transmembrane region" description="Helical" evidence="15">
    <location>
        <begin position="696"/>
        <end position="715"/>
    </location>
</feature>
<accession>A0A2T3B3R9</accession>
<feature type="transmembrane region" description="Helical" evidence="15">
    <location>
        <begin position="1488"/>
        <end position="1510"/>
    </location>
</feature>
<dbReference type="STRING" id="857342.A0A2T3B3R9"/>
<dbReference type="OrthoDB" id="245989at2759"/>
<feature type="transmembrane region" description="Helical" evidence="15">
    <location>
        <begin position="1226"/>
        <end position="1247"/>
    </location>
</feature>
<feature type="compositionally biased region" description="Basic and acidic residues" evidence="14">
    <location>
        <begin position="53"/>
        <end position="65"/>
    </location>
</feature>
<dbReference type="InParanoid" id="A0A2T3B3R9"/>
<evidence type="ECO:0000256" key="6">
    <source>
        <dbReference type="ARBA" id="ARBA00022737"/>
    </source>
</evidence>
<feature type="transmembrane region" description="Helical" evidence="15">
    <location>
        <begin position="1398"/>
        <end position="1418"/>
    </location>
</feature>
<keyword evidence="10 15" id="KW-0472">Membrane</keyword>
<dbReference type="Proteomes" id="UP000241818">
    <property type="component" value="Unassembled WGS sequence"/>
</dbReference>
<evidence type="ECO:0000256" key="3">
    <source>
        <dbReference type="ARBA" id="ARBA00022448"/>
    </source>
</evidence>
<dbReference type="PROSITE" id="PS50893">
    <property type="entry name" value="ABC_TRANSPORTER_2"/>
    <property type="match status" value="2"/>
</dbReference>
<evidence type="ECO:0000256" key="1">
    <source>
        <dbReference type="ARBA" id="ARBA00004651"/>
    </source>
</evidence>
<feature type="domain" description="ABC transporter" evidence="16">
    <location>
        <begin position="194"/>
        <end position="442"/>
    </location>
</feature>
<keyword evidence="5 15" id="KW-0812">Transmembrane</keyword>
<feature type="transmembrane region" description="Helical" evidence="15">
    <location>
        <begin position="583"/>
        <end position="602"/>
    </location>
</feature>
<dbReference type="Gene3D" id="3.40.50.300">
    <property type="entry name" value="P-loop containing nucleotide triphosphate hydrolases"/>
    <property type="match status" value="2"/>
</dbReference>
<comment type="similarity">
    <text evidence="2">Belongs to the ABC transporter superfamily. ABCG family. PDR (TC 3.A.1.205) subfamily.</text>
</comment>
<keyword evidence="3" id="KW-0813">Transport</keyword>
<dbReference type="SMART" id="SM00382">
    <property type="entry name" value="AAA"/>
    <property type="match status" value="2"/>
</dbReference>
<keyword evidence="9 15" id="KW-1133">Transmembrane helix</keyword>
<protein>
    <recommendedName>
        <fullName evidence="13">ABC multidrug transporter atrF</fullName>
    </recommendedName>
</protein>
<evidence type="ECO:0000256" key="11">
    <source>
        <dbReference type="ARBA" id="ARBA00023180"/>
    </source>
</evidence>
<dbReference type="InterPro" id="IPR017871">
    <property type="entry name" value="ABC_transporter-like_CS"/>
</dbReference>
<evidence type="ECO:0000256" key="15">
    <source>
        <dbReference type="SAM" id="Phobius"/>
    </source>
</evidence>
<evidence type="ECO:0000256" key="9">
    <source>
        <dbReference type="ARBA" id="ARBA00022989"/>
    </source>
</evidence>
<feature type="region of interest" description="Disordered" evidence="14">
    <location>
        <begin position="84"/>
        <end position="135"/>
    </location>
</feature>
<dbReference type="InterPro" id="IPR034003">
    <property type="entry name" value="ABCG_PDR_2"/>
</dbReference>
<dbReference type="PANTHER" id="PTHR19241">
    <property type="entry name" value="ATP-BINDING CASSETTE TRANSPORTER"/>
    <property type="match status" value="1"/>
</dbReference>
<dbReference type="InterPro" id="IPR013525">
    <property type="entry name" value="ABC2_TM"/>
</dbReference>
<evidence type="ECO:0000256" key="14">
    <source>
        <dbReference type="SAM" id="MobiDB-lite"/>
    </source>
</evidence>
<keyword evidence="7" id="KW-0547">Nucleotide-binding</keyword>
<dbReference type="PROSITE" id="PS00211">
    <property type="entry name" value="ABC_TRANSPORTER_1"/>
    <property type="match status" value="1"/>
</dbReference>
<evidence type="ECO:0000256" key="2">
    <source>
        <dbReference type="ARBA" id="ARBA00006012"/>
    </source>
</evidence>
<evidence type="ECO:0000256" key="5">
    <source>
        <dbReference type="ARBA" id="ARBA00022692"/>
    </source>
</evidence>
<keyword evidence="18" id="KW-1185">Reference proteome</keyword>
<dbReference type="GO" id="GO:0140359">
    <property type="term" value="F:ABC-type transporter activity"/>
    <property type="evidence" value="ECO:0007669"/>
    <property type="project" value="InterPro"/>
</dbReference>
<evidence type="ECO:0000259" key="16">
    <source>
        <dbReference type="PROSITE" id="PS50893"/>
    </source>
</evidence>